<accession>A0A2W5LUD2</accession>
<sequence length="120" mass="13276">MRVFIRLGLFASLLAMSGCATLVERRPDTPENFSSLRRMMAADKNAEKAFVKKCDSHVRSTKEAVVKIAIVLNATEESAPELACERWAGAIISGRLTYEMYVEVVKGNASAEVIRIQQGR</sequence>
<gene>
    <name evidence="2" type="ORF">DI565_19110</name>
</gene>
<proteinExistence type="predicted"/>
<dbReference type="AlphaFoldDB" id="A0A2W5LUD2"/>
<protein>
    <recommendedName>
        <fullName evidence="4">Lipoprotein</fullName>
    </recommendedName>
</protein>
<dbReference type="EMBL" id="QFPN01000013">
    <property type="protein sequence ID" value="PZQ10897.1"/>
    <property type="molecule type" value="Genomic_DNA"/>
</dbReference>
<comment type="caution">
    <text evidence="2">The sequence shown here is derived from an EMBL/GenBank/DDBJ whole genome shotgun (WGS) entry which is preliminary data.</text>
</comment>
<dbReference type="Proteomes" id="UP000249577">
    <property type="component" value="Unassembled WGS sequence"/>
</dbReference>
<evidence type="ECO:0008006" key="4">
    <source>
        <dbReference type="Google" id="ProtNLM"/>
    </source>
</evidence>
<dbReference type="PROSITE" id="PS51257">
    <property type="entry name" value="PROKAR_LIPOPROTEIN"/>
    <property type="match status" value="1"/>
</dbReference>
<evidence type="ECO:0000256" key="1">
    <source>
        <dbReference type="SAM" id="SignalP"/>
    </source>
</evidence>
<feature type="chain" id="PRO_5015946623" description="Lipoprotein" evidence="1">
    <location>
        <begin position="21"/>
        <end position="120"/>
    </location>
</feature>
<evidence type="ECO:0000313" key="2">
    <source>
        <dbReference type="EMBL" id="PZQ10897.1"/>
    </source>
</evidence>
<name>A0A2W5LUD2_ANCNO</name>
<organism evidence="2 3">
    <name type="scientific">Ancylobacter novellus</name>
    <name type="common">Thiobacillus novellus</name>
    <dbReference type="NCBI Taxonomy" id="921"/>
    <lineage>
        <taxon>Bacteria</taxon>
        <taxon>Pseudomonadati</taxon>
        <taxon>Pseudomonadota</taxon>
        <taxon>Alphaproteobacteria</taxon>
        <taxon>Hyphomicrobiales</taxon>
        <taxon>Xanthobacteraceae</taxon>
        <taxon>Ancylobacter</taxon>
    </lineage>
</organism>
<feature type="signal peptide" evidence="1">
    <location>
        <begin position="1"/>
        <end position="20"/>
    </location>
</feature>
<reference evidence="2 3" key="1">
    <citation type="submission" date="2017-08" db="EMBL/GenBank/DDBJ databases">
        <title>Infants hospitalized years apart are colonized by the same room-sourced microbial strains.</title>
        <authorList>
            <person name="Brooks B."/>
            <person name="Olm M.R."/>
            <person name="Firek B.A."/>
            <person name="Baker R."/>
            <person name="Thomas B.C."/>
            <person name="Morowitz M.J."/>
            <person name="Banfield J.F."/>
        </authorList>
    </citation>
    <scope>NUCLEOTIDE SEQUENCE [LARGE SCALE GENOMIC DNA]</scope>
    <source>
        <strain evidence="2">S2_005_003_R2_43</strain>
    </source>
</reference>
<keyword evidence="1" id="KW-0732">Signal</keyword>
<evidence type="ECO:0000313" key="3">
    <source>
        <dbReference type="Proteomes" id="UP000249577"/>
    </source>
</evidence>